<accession>A0ABU4H2E6</accession>
<dbReference type="Proteomes" id="UP001283109">
    <property type="component" value="Unassembled WGS sequence"/>
</dbReference>
<organism evidence="1 2">
    <name type="scientific">Microbacterium arthrosphaerae</name>
    <dbReference type="NCBI Taxonomy" id="792652"/>
    <lineage>
        <taxon>Bacteria</taxon>
        <taxon>Bacillati</taxon>
        <taxon>Actinomycetota</taxon>
        <taxon>Actinomycetes</taxon>
        <taxon>Micrococcales</taxon>
        <taxon>Microbacteriaceae</taxon>
        <taxon>Microbacterium</taxon>
    </lineage>
</organism>
<comment type="caution">
    <text evidence="1">The sequence shown here is derived from an EMBL/GenBank/DDBJ whole genome shotgun (WGS) entry which is preliminary data.</text>
</comment>
<name>A0ABU4H2E6_9MICO</name>
<gene>
    <name evidence="1" type="ORF">R8Z58_12080</name>
</gene>
<evidence type="ECO:0000313" key="1">
    <source>
        <dbReference type="EMBL" id="MDW4573512.1"/>
    </source>
</evidence>
<keyword evidence="2" id="KW-1185">Reference proteome</keyword>
<dbReference type="EMBL" id="JAWQEV010000003">
    <property type="protein sequence ID" value="MDW4573512.1"/>
    <property type="molecule type" value="Genomic_DNA"/>
</dbReference>
<evidence type="ECO:0000313" key="2">
    <source>
        <dbReference type="Proteomes" id="UP001283109"/>
    </source>
</evidence>
<evidence type="ECO:0008006" key="3">
    <source>
        <dbReference type="Google" id="ProtNLM"/>
    </source>
</evidence>
<sequence>MKPQADAGALLRSVLQHDRLWEVAFRGRNPRLQPEGSLRIVQTRAFDVEQWIEVAPGGVYEYWVSERGRADRQFRTADVEAAEMFLLQCGLRSQGKTSLRRSPFEPPPGFRISGLPDGGVDLSWGDGRWAEFFGLGILQEALTFAWLTLEDRVVISESVRSPAHEDPLWFSGSSPELRGPTGVPTVTAWKMWLKEREPTSDHDESAVL</sequence>
<protein>
    <recommendedName>
        <fullName evidence="3">CYTH domain-containing protein</fullName>
    </recommendedName>
</protein>
<reference evidence="1 2" key="1">
    <citation type="submission" date="2023-11" db="EMBL/GenBank/DDBJ databases">
        <title>Draft genome sequence of Microbacterium arthrosphaerae JCM 30492.</title>
        <authorList>
            <person name="Zhang G."/>
            <person name="Ding Y."/>
        </authorList>
    </citation>
    <scope>NUCLEOTIDE SEQUENCE [LARGE SCALE GENOMIC DNA]</scope>
    <source>
        <strain evidence="1 2">JCM 30492</strain>
    </source>
</reference>
<dbReference type="RefSeq" id="WP_318354012.1">
    <property type="nucleotide sequence ID" value="NZ_JAWQEV010000003.1"/>
</dbReference>
<proteinExistence type="predicted"/>